<dbReference type="InterPro" id="IPR031248">
    <property type="entry name" value="RNF213"/>
</dbReference>
<evidence type="ECO:0000313" key="2">
    <source>
        <dbReference type="EMBL" id="EGC33197.1"/>
    </source>
</evidence>
<dbReference type="InParanoid" id="F0ZS76"/>
<dbReference type="InterPro" id="IPR027417">
    <property type="entry name" value="P-loop_NTPase"/>
</dbReference>
<dbReference type="OMA" id="FMANISF"/>
<feature type="domain" description="AAA+ ATPase" evidence="1">
    <location>
        <begin position="1765"/>
        <end position="1909"/>
    </location>
</feature>
<dbReference type="STRING" id="5786.F0ZS76"/>
<dbReference type="Proteomes" id="UP000001064">
    <property type="component" value="Unassembled WGS sequence"/>
</dbReference>
<dbReference type="SUPFAM" id="SSF52540">
    <property type="entry name" value="P-loop containing nucleoside triphosphate hydrolases"/>
    <property type="match status" value="2"/>
</dbReference>
<dbReference type="GO" id="GO:0016887">
    <property type="term" value="F:ATP hydrolysis activity"/>
    <property type="evidence" value="ECO:0007669"/>
    <property type="project" value="InterPro"/>
</dbReference>
<dbReference type="PANTHER" id="PTHR22605">
    <property type="entry name" value="RZ-TYPE DOMAIN-CONTAINING PROTEIN"/>
    <property type="match status" value="1"/>
</dbReference>
<keyword evidence="3" id="KW-1185">Reference proteome</keyword>
<dbReference type="GO" id="GO:0004842">
    <property type="term" value="F:ubiquitin-protein transferase activity"/>
    <property type="evidence" value="ECO:0007669"/>
    <property type="project" value="InterPro"/>
</dbReference>
<dbReference type="FunCoup" id="F0ZS76">
    <property type="interactions" value="2"/>
</dbReference>
<sequence length="4702" mass="550056">MTLKSSSYNKIIFFDFSFFKDPIEFLEMLKNKPSLLIENQNQLEVYLKELININDSQDIIAEIFLLEGEATKVCQKKISEFINRNLKSFAKYSLVMPEEPSFNYVMDSYMSVSNNITEIMTIENQLIIKQEKTKKFFEKYYQFCQFVLKHSNGQNLIFNSFPKVLKKTLLYSLLAQSFLENILNQLSRENIDNHSLSLLKDIIVDSNWKELQNENENLKKNVKVYETKIKSPYYLKKEADKYSNDLEALKKIELYLLRTFNFPKLEPPEGLYLKDKLDLYKNHICTTKVPGYKEPLSQDSIDSIFYFDSQSSQFFKIVFSHFKDIDKSVNLNQICKESLSFLEYLMKMDTNKLKLNCEMFKKLSSNEIDITKEIKIFSQWFKLENLQPTKLQKFIQETISIFGIQTNNEMLFNFFDKFQFINITDLLEAQDSIERDLQFIKNSSEVKYEDTINIRKKIEGAIGGLNYSHIPFFDIINNELIEFYSSFKDSNDFRERNRMISTNLTDTLSSNLIDYAVLIHGVVSQIVEDHKRFKEFEANGTKTQSYTFGQYCALMYQLLRTHDMEDINKKIRFLQDSLPQLKALYSGATISTFLPTLSKILIESEFRSTMSSSSSSWLIKVDGVEYNRETLDDYLRGLTLAKINENQRGCVEEFQTFYELLNSIHDSHITLIKMFHNDYLEKRISFPIGRDHIDSIMDLSKKLKNDISKWTDLINSFSPRVRLLRNQGISSLITKLNSIDQDSPTEELVKLVYPSIKFCYSKNAVNVDYEMVKRVISENEETKVLNRELTTRDFISTLFDLFDKELVDYDDLEDEQNESGPIFYHIENKETLDLCITQMNDLVFPHPNQIFYGNKFTFEANDFFYLLENLKDRNFFLVGLPFKKDSLLSWFSDHYSNQTLSNLSRVYIISFNRSDNFTEFLKSWEDPIEVKYEQLKESWNQSNSKNGCESLHILNGEFGSGKTLYVEELKKQNINCLFYRLSVRPNTNYMDFIHFIKQSTQDSSKGTKNILLHINISPYSNYLEFYTFIYPLVTFGFIFNEFNGEIICISESLNVSIYFEIGTSLPDSQYGKPKDNLSLLYHISNAIKYEIPWSYRKEEIKCISYSQTTANGLFFNKKPQITDQLYQTSLDDYYGLIEKIYGVHINFLRDNRFKQYQKNFFLLLNERLEFLDKYLDYYCYTSQMGIKLKTSPEELYRFFVIEAVKLADPKLCSTKNIWSAPPIVIIRSISNFIDEVNRNIELPQVEFVDFRTKSDLLDKVETLFTIEKASTNTPMFCAALSQSFQITDRTYIVSNLARQYGYILTPEFSLRLLILHEKIKNQKAIILNGDTGVGKSYILLFYSSVINARINDLPDILFDLKTFFDNLMKEFPTEFTEHLFDPEIREIIQVANRITKISQEVSNRLFNQISIFITSKILSNPLIQLEEDSFLYKIKNNQQLINTWEILEHSLKAIGSLKFRCLFYRLIMHEKYDSIQLKEKIKELEKNALDIFNINSSLRMVVFIDEFNTAPEDSLALITELFIDGTLDGKALKVNNISWVGAMNPKMKSQKISLDFTGQETLFSAQDFIVKDPPASLQQLYFDFGEFNEVSERSFLDVLFKRKKDLPQKQLNQLQDCILIGQNHLRTINQYRTHVSIRDIMRALDLYKFFMEDPCGSSLIQCGSLRDLNFEEKHWGALISSMYLTYILRMETGKNRQTILNRFNEYLKQQDPNQNISMREKDPFTLLFRNKYKSLCSKYINLPNGIAKTESLMLNIWCSIVSINSNIPLLIVGPPGCSKTLSFSLVLENINSSIQKSIKYSPLAHIPNTEPFRYQCTEHSSDIEIKTKFDQAINREKVMHAEKYKCVVFIDEASLINENLQPMKVLHDYLDKVGNKTGESKDNIGIIILSNKLLDAAKTNRMMVLIHPNTMSEDDEKALVNGCLYNNKEELTEEEEKRCDALCRAYKRVNEFSVSTKKNLFHQRDFVFFLRFLRRQIDMEGKPFKEALLESLERNFKGIPHDDFKNLVKLFFEEVGLPTIESLPDNTIQNIKSSLSEKMLTNQNPSTLTFRYTMVIDPSENESSISILNEIGIKSKIVRVGGFENDLSEESLVECVSQIKSSMENGDTVVLINSEKIDSCFYEVFNRYFSLMPSHDNKDKMDFMANISFGTHSIFCKVHPDFKIIIHMPLSRLKNTQLPWLNRFEKYCLSIDLLTQEAIENNESSKELFVNLCEYSKHFVSTLHEKASKNSLLVGYSQTETSSSLIYQFLKSHLTGYNNGMFKRNNEIFDQQTLFNFKILQIAKPESIIRCFDSIPQNYLLEYFIKQEHFSIIRFLKQLFKSRYSLKENLSNKWTIFTRSSLSLSSLKDSDLLIKFFEENIEISTQKYNKKHNQDDSEVEMDEDEEFIEIDSNDSGDEIKKEFESLNLNQNNVDIIKKKSIKIIQLNHLQSSIECYKEIESFKNSDKIVLIVIADMINCNQNQLNYIFELLTNLDENKMLITIYHYPPEFSLSNQLKLNSIFLNNMEFIYIDSLGVKFEKDQDKLYESTIEEDIRNWIAHSCNVKEFDSSGQLLNNHYKPVRVILKEMFFNQLKSIAKEIVCHNSPTVQLRGGVRQQKPHPFYLDSKKRQDTLLEIFENNPQWYQSIIENFSNHWLNQKIFIRILLNISQRIQNGKESHSFIDAIKSSITNYLYPVTSNIIKTICNYNSIPTILEIIENSVNDKEKYNLIKIFIKTCKISYLSEIGVERRLEPIHLNQPKTSTKYPSLFPLFDQFEYQFTLIFDNIVLESEKKNSKLIFGQLYEYIVGHPILDLIIYICKSDHLFEAFKHDFIFRSLAIGIELKEIFIKIIDLLLPFSLKTQDRIPNISEKEFENLQKILQYWIIKNYKIDTINFLKNIISPILELPDKETTLFKCYRIIKESENIDMDNLKKNFTLLTIELLCNQIFNLTNEINQKDQINDNIDSVRSWIKTIRDLFNKISIEQLFSTIDNNKEIQDLISFVNSCYHILTQYLVLSNDLTNENRNIIIQSLNLFKTSNLHKLMISFELLNQELFKSGCNEQLSSSTILEIIKPLIIIDDGNLESFITIANNEDKQFINILPQSWSLIIIKELIKDEDKKDLYLYKILSQLDKSQLKTIHSGPITYFSHKETKELLLEITPKRINDTVGLAINQLYPNEPLVDILYHIAFEEYSQRSLKNPINSLITEFNILYKKFNRFDFVPENNDQMEIDNQINVNIYERISLVALSCVFLEHLVSLINNKGLEETYNTIHKKDIQKVYSTILNNNNIRSNYQLLQISIYHVYLFTRIIQEKTLLDLFQSNGLLEELSLSAYKINNINTQDHSFHMPFIFDNYYKEENDCFSDCKYFIEHSNLHEFKNMVINCVLPKHKGLVRMVLFLLSYYYIYHGRTDKSFKKHSEFILNEILVDQAIVQQLNLAPYMETYHKILKQNFNPQVYLIDNILLSNNKDEQKIANLIINSISVSIGSENTHLSLFTRSKMPGDTIDPFIQNLCKPFPGCRQNTLVDCHAKYETYHGQQLDHFTTISSTWGIMAFIATIRPYDFNFYKGLHFINYPSDAANPSNYILNRSLVAITEVELNPELKGLLIDHSMFLSNQIFSIWRESFNNNPSFNNIFGNHDEVRAYEAQLNRIYTNTKTEFNLVKTRYMEKSLAESKIVTIIHKLRIIYTNYFSSLILPLESVQLLITKTPTEEYLTIRTFINEIEKICISRYFSTLIQFLDTFYQFTSNILPEEYLNLSVEDCINYLIENHYETQQSITPLINKFEDLINVWEIIIENLSIELCPRAAQFEATIPSIQKDTPLATIISSDPTSIGCIVRVIDNWLEKTQGRIINLTTTGKLPEEILKLIESFDINNKIDIAEIPIEIGSNNLLIGANYTPDEFYDFYKTQLSKYFSLNKNEFEKSIDWSSIQNNLVLNYIYGKVISNQLKRYKTVFKFKKQHQYTQQVQPQQEQDKEKIINNIDNNLIKIERLEPEFIKEIKELVEKVLTLQNFNELLEEKIEIKLRTKFKSRLDQDQLEIIGRYILQILISISKSENFNVIREKSLLEISAFLSDKNSQFISLENSFKEHLPAIKVSSILSLADLFINSYLGFRYYYSSIIKEPIQPNKDHICKFKTIYDLILVDCEVDKKKRTNEWIQYLCQFIQIASSENSKRIIKDSQPDSPLLSLLNRAQLKDLESPSTKVVLIQLIPPVTLNYYATLMGTLQETLSTLYFNMEELDKIDNSIVFKELTKEDLLKTNKRKINSRSITNNILNINGKEIDDENLKIKILTSHNENYLTKNVEVKSKDEEDNEEDPTLIKTLLKNSDSNGIIFLTNLFEWIRFLPDNLLSFTQIENSLALYPILKEFLDISSKKLKEPYDIKKIYKEFLNESKSLRNESNKSNPLPSNILISLLSVIANISPKDSFGKIFTGTLEIVCAKCNQPIKKELTQFNLQFNIKLTSKLTETVKTTLFNLINSTDDCKICMKTIPTKSILKEAPTYLFVNVDRLKNNDLSFDELDYPSEISIDSFYKTDVLFYEIDSVMMSNGEYSSSHINYNNNTLRIEPNKKIKTIEREDFIEFEKRNSIMIIYKKQQTNQNKSNIDSDTNRMEVVYNTGNSAYKENITTLLDKPKRIDADNSSNISKKEIIDNIELNESFATWLNELQINSKVLQMISKAIEENFITSFETAFSIKEDEWKDIIKPSGPRALFLKYLGNFN</sequence>
<dbReference type="Gene3D" id="3.40.50.300">
    <property type="entry name" value="P-loop containing nucleotide triphosphate hydrolases"/>
    <property type="match status" value="2"/>
</dbReference>
<reference evidence="3" key="1">
    <citation type="journal article" date="2011" name="Genome Biol.">
        <title>Comparative genomics of the social amoebae Dictyostelium discoideum and Dictyostelium purpureum.</title>
        <authorList>
            <consortium name="US DOE Joint Genome Institute (JGI-PGF)"/>
            <person name="Sucgang R."/>
            <person name="Kuo A."/>
            <person name="Tian X."/>
            <person name="Salerno W."/>
            <person name="Parikh A."/>
            <person name="Feasley C.L."/>
            <person name="Dalin E."/>
            <person name="Tu H."/>
            <person name="Huang E."/>
            <person name="Barry K."/>
            <person name="Lindquist E."/>
            <person name="Shapiro H."/>
            <person name="Bruce D."/>
            <person name="Schmutz J."/>
            <person name="Salamov A."/>
            <person name="Fey P."/>
            <person name="Gaudet P."/>
            <person name="Anjard C."/>
            <person name="Babu M.M."/>
            <person name="Basu S."/>
            <person name="Bushmanova Y."/>
            <person name="van der Wel H."/>
            <person name="Katoh-Kurasawa M."/>
            <person name="Dinh C."/>
            <person name="Coutinho P.M."/>
            <person name="Saito T."/>
            <person name="Elias M."/>
            <person name="Schaap P."/>
            <person name="Kay R.R."/>
            <person name="Henrissat B."/>
            <person name="Eichinger L."/>
            <person name="Rivero F."/>
            <person name="Putnam N.H."/>
            <person name="West C.M."/>
            <person name="Loomis W.F."/>
            <person name="Chisholm R.L."/>
            <person name="Shaulsky G."/>
            <person name="Strassmann J.E."/>
            <person name="Queller D.C."/>
            <person name="Kuspa A."/>
            <person name="Grigoriev I.V."/>
        </authorList>
    </citation>
    <scope>NUCLEOTIDE SEQUENCE [LARGE SCALE GENOMIC DNA]</scope>
    <source>
        <strain evidence="3">QSDP1</strain>
    </source>
</reference>
<dbReference type="KEGG" id="dpp:DICPUDRAFT_49072"/>
<accession>F0ZS76</accession>
<organism evidence="2 3">
    <name type="scientific">Dictyostelium purpureum</name>
    <name type="common">Slime mold</name>
    <dbReference type="NCBI Taxonomy" id="5786"/>
    <lineage>
        <taxon>Eukaryota</taxon>
        <taxon>Amoebozoa</taxon>
        <taxon>Evosea</taxon>
        <taxon>Eumycetozoa</taxon>
        <taxon>Dictyostelia</taxon>
        <taxon>Dictyosteliales</taxon>
        <taxon>Dictyosteliaceae</taxon>
        <taxon>Dictyostelium</taxon>
    </lineage>
</organism>
<name>F0ZS76_DICPU</name>
<dbReference type="OrthoDB" id="19599at2759"/>
<dbReference type="SMART" id="SM00382">
    <property type="entry name" value="AAA"/>
    <property type="match status" value="2"/>
</dbReference>
<proteinExistence type="predicted"/>
<dbReference type="PANTHER" id="PTHR22605:SF25">
    <property type="entry name" value="AAA+ ATPASE, CORE DOMAIN-CONTAINING PROTEIN"/>
    <property type="match status" value="1"/>
</dbReference>
<evidence type="ECO:0000259" key="1">
    <source>
        <dbReference type="SMART" id="SM00382"/>
    </source>
</evidence>
<dbReference type="eggNOG" id="ENOG502RSS5">
    <property type="taxonomic scope" value="Eukaryota"/>
</dbReference>
<dbReference type="GeneID" id="10504626"/>
<dbReference type="VEuPathDB" id="AmoebaDB:DICPUDRAFT_49072"/>
<dbReference type="RefSeq" id="XP_003290279.1">
    <property type="nucleotide sequence ID" value="XM_003290231.1"/>
</dbReference>
<dbReference type="EMBL" id="GL871153">
    <property type="protein sequence ID" value="EGC33197.1"/>
    <property type="molecule type" value="Genomic_DNA"/>
</dbReference>
<feature type="domain" description="AAA+ ATPase" evidence="1">
    <location>
        <begin position="1321"/>
        <end position="1655"/>
    </location>
</feature>
<evidence type="ECO:0000313" key="3">
    <source>
        <dbReference type="Proteomes" id="UP000001064"/>
    </source>
</evidence>
<dbReference type="InterPro" id="IPR003593">
    <property type="entry name" value="AAA+_ATPase"/>
</dbReference>
<protein>
    <recommendedName>
        <fullName evidence="1">AAA+ ATPase domain-containing protein</fullName>
    </recommendedName>
</protein>
<gene>
    <name evidence="2" type="ORF">DICPUDRAFT_49072</name>
</gene>